<dbReference type="PANTHER" id="PTHR37984">
    <property type="entry name" value="PROTEIN CBG26694"/>
    <property type="match status" value="1"/>
</dbReference>
<dbReference type="AlphaFoldDB" id="A0AAD9QS74"/>
<organism evidence="1 2">
    <name type="scientific">Acropora cervicornis</name>
    <name type="common">Staghorn coral</name>
    <dbReference type="NCBI Taxonomy" id="6130"/>
    <lineage>
        <taxon>Eukaryota</taxon>
        <taxon>Metazoa</taxon>
        <taxon>Cnidaria</taxon>
        <taxon>Anthozoa</taxon>
        <taxon>Hexacorallia</taxon>
        <taxon>Scleractinia</taxon>
        <taxon>Astrocoeniina</taxon>
        <taxon>Acroporidae</taxon>
        <taxon>Acropora</taxon>
    </lineage>
</organism>
<gene>
    <name evidence="1" type="ORF">P5673_009941</name>
</gene>
<dbReference type="PANTHER" id="PTHR37984:SF7">
    <property type="entry name" value="INTEGRASE CATALYTIC DOMAIN-CONTAINING PROTEIN"/>
    <property type="match status" value="1"/>
</dbReference>
<dbReference type="InterPro" id="IPR050951">
    <property type="entry name" value="Retrovirus_Pol_polyprotein"/>
</dbReference>
<dbReference type="EMBL" id="JARQWQ010000017">
    <property type="protein sequence ID" value="KAK2566427.1"/>
    <property type="molecule type" value="Genomic_DNA"/>
</dbReference>
<evidence type="ECO:0008006" key="3">
    <source>
        <dbReference type="Google" id="ProtNLM"/>
    </source>
</evidence>
<comment type="caution">
    <text evidence="1">The sequence shown here is derived from an EMBL/GenBank/DDBJ whole genome shotgun (WGS) entry which is preliminary data.</text>
</comment>
<accession>A0AAD9QS74</accession>
<evidence type="ECO:0000313" key="1">
    <source>
        <dbReference type="EMBL" id="KAK2566427.1"/>
    </source>
</evidence>
<proteinExistence type="predicted"/>
<sequence length="322" mass="36078">MKTLAGGSKSHQEDRSINAIRKEQETEFCHNCGKQHPRGKCPAYGTSCRKCGKANHWQSVCRSSKRKQFNQGVRPVLKRSIHAIEDRGDDDEDKILTISTIQVDAMKDTRNSRHEPPEEAFVRLEIIQPEKKRKVNLQCKVDTGAQSNVLHIRLLRITAPGKFDDKGNLKSDALGKNGAVLSAYGGFIIKQLGTINIPCKYKERKINCIFYVTDTSGPAILGLKACIALKVVSLQCTLNSFNAPAQNSGTNRKSSNYIESHVSLEERPSIRSKQDLMKMYPECFNGTVGCFDDYTYHITLDPEVPPVVHAPRRVPIQLKDKL</sequence>
<dbReference type="Proteomes" id="UP001249851">
    <property type="component" value="Unassembled WGS sequence"/>
</dbReference>
<protein>
    <recommendedName>
        <fullName evidence="3">Peptidase A2 domain-containing protein</fullName>
    </recommendedName>
</protein>
<reference evidence="1" key="2">
    <citation type="journal article" date="2023" name="Science">
        <title>Genomic signatures of disease resistance in endangered staghorn corals.</title>
        <authorList>
            <person name="Vollmer S.V."/>
            <person name="Selwyn J.D."/>
            <person name="Despard B.A."/>
            <person name="Roesel C.L."/>
        </authorList>
    </citation>
    <scope>NUCLEOTIDE SEQUENCE</scope>
    <source>
        <strain evidence="1">K2</strain>
    </source>
</reference>
<reference evidence="1" key="1">
    <citation type="journal article" date="2023" name="G3 (Bethesda)">
        <title>Whole genome assembly and annotation of the endangered Caribbean coral Acropora cervicornis.</title>
        <authorList>
            <person name="Selwyn J.D."/>
            <person name="Vollmer S.V."/>
        </authorList>
    </citation>
    <scope>NUCLEOTIDE SEQUENCE</scope>
    <source>
        <strain evidence="1">K2</strain>
    </source>
</reference>
<keyword evidence="2" id="KW-1185">Reference proteome</keyword>
<name>A0AAD9QS74_ACRCE</name>
<evidence type="ECO:0000313" key="2">
    <source>
        <dbReference type="Proteomes" id="UP001249851"/>
    </source>
</evidence>
<dbReference type="CDD" id="cd05481">
    <property type="entry name" value="retropepsin_like_LTR_1"/>
    <property type="match status" value="1"/>
</dbReference>